<evidence type="ECO:0000256" key="3">
    <source>
        <dbReference type="ARBA" id="ARBA00022827"/>
    </source>
</evidence>
<reference evidence="6" key="2">
    <citation type="submission" date="2023-05" db="EMBL/GenBank/DDBJ databases">
        <authorList>
            <consortium name="Lawrence Berkeley National Laboratory"/>
            <person name="Steindorff A."/>
            <person name="Hensen N."/>
            <person name="Bonometti L."/>
            <person name="Westerberg I."/>
            <person name="Brannstrom I.O."/>
            <person name="Guillou S."/>
            <person name="Cros-Aarteil S."/>
            <person name="Calhoun S."/>
            <person name="Haridas S."/>
            <person name="Kuo A."/>
            <person name="Mondo S."/>
            <person name="Pangilinan J."/>
            <person name="Riley R."/>
            <person name="Labutti K."/>
            <person name="Andreopoulos B."/>
            <person name="Lipzen A."/>
            <person name="Chen C."/>
            <person name="Yanf M."/>
            <person name="Daum C."/>
            <person name="Ng V."/>
            <person name="Clum A."/>
            <person name="Ohm R."/>
            <person name="Martin F."/>
            <person name="Silar P."/>
            <person name="Natvig D."/>
            <person name="Lalanne C."/>
            <person name="Gautier V."/>
            <person name="Ament-Velasquez S.L."/>
            <person name="Kruys A."/>
            <person name="Hutchinson M.I."/>
            <person name="Powell A.J."/>
            <person name="Barry K."/>
            <person name="Miller A.N."/>
            <person name="Grigoriev I.V."/>
            <person name="Debuchy R."/>
            <person name="Gladieux P."/>
            <person name="Thoren M.H."/>
            <person name="Johannesson H."/>
        </authorList>
    </citation>
    <scope>NUCLEOTIDE SEQUENCE</scope>
    <source>
        <strain evidence="6">CBS 141.50</strain>
    </source>
</reference>
<dbReference type="InterPro" id="IPR020946">
    <property type="entry name" value="Flavin_mOase-like"/>
</dbReference>
<evidence type="ECO:0000313" key="7">
    <source>
        <dbReference type="Proteomes" id="UP001302676"/>
    </source>
</evidence>
<keyword evidence="5" id="KW-0503">Monooxygenase</keyword>
<dbReference type="GO" id="GO:0050661">
    <property type="term" value="F:NADP binding"/>
    <property type="evidence" value="ECO:0007669"/>
    <property type="project" value="InterPro"/>
</dbReference>
<dbReference type="PANTHER" id="PTHR43872:SF1">
    <property type="entry name" value="MONOOXYGENASE, PUTATIVE (AFU_ORTHOLOGUE AFUA_8G02570)-RELATED"/>
    <property type="match status" value="1"/>
</dbReference>
<evidence type="ECO:0000313" key="6">
    <source>
        <dbReference type="EMBL" id="KAK4143935.1"/>
    </source>
</evidence>
<keyword evidence="4" id="KW-0560">Oxidoreductase</keyword>
<protein>
    <submittedName>
        <fullName evidence="6">Uncharacterized protein</fullName>
    </submittedName>
</protein>
<dbReference type="SUPFAM" id="SSF51905">
    <property type="entry name" value="FAD/NAD(P)-binding domain"/>
    <property type="match status" value="1"/>
</dbReference>
<evidence type="ECO:0000256" key="1">
    <source>
        <dbReference type="ARBA" id="ARBA00001974"/>
    </source>
</evidence>
<evidence type="ECO:0000256" key="4">
    <source>
        <dbReference type="ARBA" id="ARBA00023002"/>
    </source>
</evidence>
<organism evidence="6 7">
    <name type="scientific">Dichotomopilus funicola</name>
    <dbReference type="NCBI Taxonomy" id="1934379"/>
    <lineage>
        <taxon>Eukaryota</taxon>
        <taxon>Fungi</taxon>
        <taxon>Dikarya</taxon>
        <taxon>Ascomycota</taxon>
        <taxon>Pezizomycotina</taxon>
        <taxon>Sordariomycetes</taxon>
        <taxon>Sordariomycetidae</taxon>
        <taxon>Sordariales</taxon>
        <taxon>Chaetomiaceae</taxon>
        <taxon>Dichotomopilus</taxon>
    </lineage>
</organism>
<evidence type="ECO:0000256" key="2">
    <source>
        <dbReference type="ARBA" id="ARBA00022630"/>
    </source>
</evidence>
<dbReference type="Gene3D" id="3.50.50.60">
    <property type="entry name" value="FAD/NAD(P)-binding domain"/>
    <property type="match status" value="3"/>
</dbReference>
<comment type="cofactor">
    <cofactor evidence="1">
        <name>FAD</name>
        <dbReference type="ChEBI" id="CHEBI:57692"/>
    </cofactor>
</comment>
<dbReference type="GeneID" id="87813742"/>
<dbReference type="RefSeq" id="XP_062637306.1">
    <property type="nucleotide sequence ID" value="XM_062777129.1"/>
</dbReference>
<proteinExistence type="predicted"/>
<keyword evidence="7" id="KW-1185">Reference proteome</keyword>
<dbReference type="AlphaFoldDB" id="A0AAN6V399"/>
<keyword evidence="2" id="KW-0285">Flavoprotein</keyword>
<accession>A0AAN6V399</accession>
<comment type="caution">
    <text evidence="6">The sequence shown here is derived from an EMBL/GenBank/DDBJ whole genome shotgun (WGS) entry which is preliminary data.</text>
</comment>
<dbReference type="PRINTS" id="PR00411">
    <property type="entry name" value="PNDRDTASEI"/>
</dbReference>
<evidence type="ECO:0000256" key="5">
    <source>
        <dbReference type="ARBA" id="ARBA00023033"/>
    </source>
</evidence>
<dbReference type="InterPro" id="IPR051820">
    <property type="entry name" value="FAD-binding_MO"/>
</dbReference>
<keyword evidence="3" id="KW-0274">FAD</keyword>
<dbReference type="EMBL" id="MU853581">
    <property type="protein sequence ID" value="KAK4143935.1"/>
    <property type="molecule type" value="Genomic_DNA"/>
</dbReference>
<dbReference type="GO" id="GO:0004499">
    <property type="term" value="F:N,N-dimethylaniline monooxygenase activity"/>
    <property type="evidence" value="ECO:0007669"/>
    <property type="project" value="InterPro"/>
</dbReference>
<reference evidence="6" key="1">
    <citation type="journal article" date="2023" name="Mol. Phylogenet. Evol.">
        <title>Genome-scale phylogeny and comparative genomics of the fungal order Sordariales.</title>
        <authorList>
            <person name="Hensen N."/>
            <person name="Bonometti L."/>
            <person name="Westerberg I."/>
            <person name="Brannstrom I.O."/>
            <person name="Guillou S."/>
            <person name="Cros-Aarteil S."/>
            <person name="Calhoun S."/>
            <person name="Haridas S."/>
            <person name="Kuo A."/>
            <person name="Mondo S."/>
            <person name="Pangilinan J."/>
            <person name="Riley R."/>
            <person name="LaButti K."/>
            <person name="Andreopoulos B."/>
            <person name="Lipzen A."/>
            <person name="Chen C."/>
            <person name="Yan M."/>
            <person name="Daum C."/>
            <person name="Ng V."/>
            <person name="Clum A."/>
            <person name="Steindorff A."/>
            <person name="Ohm R.A."/>
            <person name="Martin F."/>
            <person name="Silar P."/>
            <person name="Natvig D.O."/>
            <person name="Lalanne C."/>
            <person name="Gautier V."/>
            <person name="Ament-Velasquez S.L."/>
            <person name="Kruys A."/>
            <person name="Hutchinson M.I."/>
            <person name="Powell A.J."/>
            <person name="Barry K."/>
            <person name="Miller A.N."/>
            <person name="Grigoriev I.V."/>
            <person name="Debuchy R."/>
            <person name="Gladieux P."/>
            <person name="Hiltunen Thoren M."/>
            <person name="Johannesson H."/>
        </authorList>
    </citation>
    <scope>NUCLEOTIDE SEQUENCE</scope>
    <source>
        <strain evidence="6">CBS 141.50</strain>
    </source>
</reference>
<name>A0AAN6V399_9PEZI</name>
<sequence length="501" mass="55862">MDSPETVDVVIVGAGLSGINSAYRVKTQLPHHSYTVLEGRHEIGGTWSFWKYPGLRTDSSMGVFGFSWRPWQHDLNMAPGAAIKSYLKECAAAEGIDKKIRFQHRVVATNWRSDEQRWTLRIEVTQDDGSIKEKIIKAWWIINASGYYSYEKPQQVVIPGIDQFAGEVVHPQSWHDTVDHANKKIIIIGSGATAITLLPTLAKTAASVTMLQRTPSYVFNLPGKDKTVAFLSRFMPIAWAAYIQWWKALMAETLFVSFLLAFPSAGKRIIKKDMRKQLPPGFDIDKHFNPWYNPFEQRLCFCPSGDFFKALSDPNSNARIVTDTIDTVTPSGIRLNSGETLEADMIVTATGLYFSVLAGVSCTVDGVSVTDSLGDRFTWNGCMLEGMPNAGLITGYTAATWTPGADVRVRQLIKVIRHMDKTGATSGTPTVDPVERAEMKPLPAVGLSSTYLTSAWDRMPKVGTKRPWVNGANWATDMWRFLWSDVNLGMKFTFGEKKKDL</sequence>
<gene>
    <name evidence="6" type="ORF">C8A04DRAFT_11882</name>
</gene>
<dbReference type="Pfam" id="PF00743">
    <property type="entry name" value="FMO-like"/>
    <property type="match status" value="1"/>
</dbReference>
<dbReference type="InterPro" id="IPR036188">
    <property type="entry name" value="FAD/NAD-bd_sf"/>
</dbReference>
<dbReference type="GO" id="GO:0050660">
    <property type="term" value="F:flavin adenine dinucleotide binding"/>
    <property type="evidence" value="ECO:0007669"/>
    <property type="project" value="InterPro"/>
</dbReference>
<dbReference type="Proteomes" id="UP001302676">
    <property type="component" value="Unassembled WGS sequence"/>
</dbReference>
<dbReference type="PANTHER" id="PTHR43872">
    <property type="entry name" value="MONOOXYGENASE, PUTATIVE (AFU_ORTHOLOGUE AFUA_8G02570)-RELATED"/>
    <property type="match status" value="1"/>
</dbReference>